<feature type="non-terminal residue" evidence="1">
    <location>
        <position position="1"/>
    </location>
</feature>
<reference evidence="1" key="1">
    <citation type="journal article" date="2014" name="Front. Microbiol.">
        <title>High frequency of phylogenetically diverse reductive dehalogenase-homologous genes in deep subseafloor sedimentary metagenomes.</title>
        <authorList>
            <person name="Kawai M."/>
            <person name="Futagami T."/>
            <person name="Toyoda A."/>
            <person name="Takaki Y."/>
            <person name="Nishi S."/>
            <person name="Hori S."/>
            <person name="Arai W."/>
            <person name="Tsubouchi T."/>
            <person name="Morono Y."/>
            <person name="Uchiyama I."/>
            <person name="Ito T."/>
            <person name="Fujiyama A."/>
            <person name="Inagaki F."/>
            <person name="Takami H."/>
        </authorList>
    </citation>
    <scope>NUCLEOTIDE SEQUENCE</scope>
    <source>
        <strain evidence="1">Expedition CK06-06</strain>
    </source>
</reference>
<gene>
    <name evidence="1" type="ORF">S01H1_24508</name>
</gene>
<organism evidence="1">
    <name type="scientific">marine sediment metagenome</name>
    <dbReference type="NCBI Taxonomy" id="412755"/>
    <lineage>
        <taxon>unclassified sequences</taxon>
        <taxon>metagenomes</taxon>
        <taxon>ecological metagenomes</taxon>
    </lineage>
</organism>
<evidence type="ECO:0000313" key="1">
    <source>
        <dbReference type="EMBL" id="GAF95502.1"/>
    </source>
</evidence>
<feature type="non-terminal residue" evidence="1">
    <location>
        <position position="42"/>
    </location>
</feature>
<dbReference type="PROSITE" id="PS50096">
    <property type="entry name" value="IQ"/>
    <property type="match status" value="1"/>
</dbReference>
<proteinExistence type="predicted"/>
<accession>X0U566</accession>
<dbReference type="EMBL" id="BARS01014641">
    <property type="protein sequence ID" value="GAF95502.1"/>
    <property type="molecule type" value="Genomic_DNA"/>
</dbReference>
<protein>
    <submittedName>
        <fullName evidence="1">Uncharacterized protein</fullName>
    </submittedName>
</protein>
<name>X0U566_9ZZZZ</name>
<dbReference type="AlphaFoldDB" id="X0U566"/>
<comment type="caution">
    <text evidence="1">The sequence shown here is derived from an EMBL/GenBank/DDBJ whole genome shotgun (WGS) entry which is preliminary data.</text>
</comment>
<sequence>QERKELESVALMIQEKVRSWRARAQAKIQLRILEGKKELAKA</sequence>